<feature type="transmembrane region" description="Helical" evidence="2">
    <location>
        <begin position="236"/>
        <end position="255"/>
    </location>
</feature>
<dbReference type="Gene3D" id="3.40.50.150">
    <property type="entry name" value="Vaccinia Virus protein VP39"/>
    <property type="match status" value="1"/>
</dbReference>
<dbReference type="CDD" id="cd02440">
    <property type="entry name" value="AdoMet_MTases"/>
    <property type="match status" value="1"/>
</dbReference>
<feature type="transmembrane region" description="Helical" evidence="2">
    <location>
        <begin position="453"/>
        <end position="471"/>
    </location>
</feature>
<keyword evidence="2" id="KW-0812">Transmembrane</keyword>
<reference evidence="3 4" key="1">
    <citation type="submission" date="2018-02" db="EMBL/GenBank/DDBJ databases">
        <title>Subsurface microbial communities from deep shales in Ohio and West Virginia, USA.</title>
        <authorList>
            <person name="Wrighton K."/>
        </authorList>
    </citation>
    <scope>NUCLEOTIDE SEQUENCE [LARGE SCALE GENOMIC DNA]</scope>
    <source>
        <strain evidence="3 4">OWC-G53F</strain>
    </source>
</reference>
<dbReference type="InterPro" id="IPR029063">
    <property type="entry name" value="SAM-dependent_MTases_sf"/>
</dbReference>
<feature type="transmembrane region" description="Helical" evidence="2">
    <location>
        <begin position="50"/>
        <end position="70"/>
    </location>
</feature>
<feature type="transmembrane region" description="Helical" evidence="2">
    <location>
        <begin position="371"/>
        <end position="389"/>
    </location>
</feature>
<feature type="transmembrane region" description="Helical" evidence="2">
    <location>
        <begin position="261"/>
        <end position="280"/>
    </location>
</feature>
<evidence type="ECO:0000256" key="2">
    <source>
        <dbReference type="SAM" id="Phobius"/>
    </source>
</evidence>
<feature type="transmembrane region" description="Helical" evidence="2">
    <location>
        <begin position="155"/>
        <end position="175"/>
    </location>
</feature>
<dbReference type="GO" id="GO:0006596">
    <property type="term" value="P:polyamine biosynthetic process"/>
    <property type="evidence" value="ECO:0007669"/>
    <property type="project" value="UniProtKB-KW"/>
</dbReference>
<keyword evidence="2" id="KW-1133">Transmembrane helix</keyword>
<organism evidence="3 4">
    <name type="scientific">Methylobacter tundripaludum</name>
    <dbReference type="NCBI Taxonomy" id="173365"/>
    <lineage>
        <taxon>Bacteria</taxon>
        <taxon>Pseudomonadati</taxon>
        <taxon>Pseudomonadota</taxon>
        <taxon>Gammaproteobacteria</taxon>
        <taxon>Methylococcales</taxon>
        <taxon>Methylococcaceae</taxon>
        <taxon>Methylobacter</taxon>
    </lineage>
</organism>
<feature type="transmembrane region" description="Helical" evidence="2">
    <location>
        <begin position="82"/>
        <end position="101"/>
    </location>
</feature>
<dbReference type="AlphaFoldDB" id="A0A2S6GP45"/>
<keyword evidence="2" id="KW-0472">Membrane</keyword>
<feature type="transmembrane region" description="Helical" evidence="2">
    <location>
        <begin position="428"/>
        <end position="446"/>
    </location>
</feature>
<evidence type="ECO:0000313" key="3">
    <source>
        <dbReference type="EMBL" id="PPK67004.1"/>
    </source>
</evidence>
<feature type="transmembrane region" description="Helical" evidence="2">
    <location>
        <begin position="113"/>
        <end position="134"/>
    </location>
</feature>
<comment type="caution">
    <text evidence="3">The sequence shown here is derived from an EMBL/GenBank/DDBJ whole genome shotgun (WGS) entry which is preliminary data.</text>
</comment>
<dbReference type="InterPro" id="IPR036259">
    <property type="entry name" value="MFS_trans_sf"/>
</dbReference>
<dbReference type="PANTHER" id="PTHR43317">
    <property type="entry name" value="THERMOSPERMINE SYNTHASE ACAULIS5"/>
    <property type="match status" value="1"/>
</dbReference>
<dbReference type="PANTHER" id="PTHR43317:SF1">
    <property type="entry name" value="THERMOSPERMINE SYNTHASE ACAULIS5"/>
    <property type="match status" value="1"/>
</dbReference>
<dbReference type="NCBIfam" id="NF037959">
    <property type="entry name" value="MFS_SpdSyn"/>
    <property type="match status" value="1"/>
</dbReference>
<feature type="transmembrane region" description="Helical" evidence="2">
    <location>
        <begin position="347"/>
        <end position="365"/>
    </location>
</feature>
<dbReference type="SUPFAM" id="SSF103473">
    <property type="entry name" value="MFS general substrate transporter"/>
    <property type="match status" value="1"/>
</dbReference>
<dbReference type="SUPFAM" id="SSF53335">
    <property type="entry name" value="S-adenosyl-L-methionine-dependent methyltransferases"/>
    <property type="match status" value="1"/>
</dbReference>
<evidence type="ECO:0008006" key="5">
    <source>
        <dbReference type="Google" id="ProtNLM"/>
    </source>
</evidence>
<feature type="transmembrane region" description="Helical" evidence="2">
    <location>
        <begin position="187"/>
        <end position="208"/>
    </location>
</feature>
<evidence type="ECO:0000256" key="1">
    <source>
        <dbReference type="ARBA" id="ARBA00023115"/>
    </source>
</evidence>
<dbReference type="OrthoDB" id="9761985at2"/>
<feature type="transmembrane region" description="Helical" evidence="2">
    <location>
        <begin position="292"/>
        <end position="309"/>
    </location>
</feature>
<gene>
    <name evidence="3" type="ORF">B0F88_11594</name>
</gene>
<feature type="transmembrane region" description="Helical" evidence="2">
    <location>
        <begin position="12"/>
        <end position="38"/>
    </location>
</feature>
<evidence type="ECO:0000313" key="4">
    <source>
        <dbReference type="Proteomes" id="UP000238071"/>
    </source>
</evidence>
<name>A0A2S6GP45_9GAMM</name>
<keyword evidence="1" id="KW-0620">Polyamine biosynthesis</keyword>
<sequence length="745" mass="83403">MSHHSQDTTDRNLSLIFLFAATLFTSASLMFVLQPLFGKILLPLLGGSPAVWNTCMVFYQSVLFLGYLYAHYLSTRYSRHRQILIHTVVILISFLALPLALPENTVPPTESNPTFWLLWTLFLAIGLPFFVVSTTAPLIQKWFAHAGHHTSHDPYYLYAASNTGSLIALLSYPFLLEPNIGLANQKSYWGVGYLLLCLLIAGCAFALWKNRQATEHQDDIDAADENNLSLATKLHWLALAFVPSSLLLGLTNFISTDIASVPLLWIIPLTLYLLSFVIVFSKWNDKIHPLMVKLQPLFLLPFIAYAFINPADLPYWAYLILHLTAFFFAVMVCHGELAKLRPHTRHLTTFYLIMSFAGMLGGMFNTFVAPFVFNAVYEYPIMIVAALLLRPGLKPSLNAGLALQVIAPALLVIAGLVLHAAVDDLLQYFDAIVIGLIGLTLLTYLLRTRPVGFALMTGAIIFLALGVHGLSSHTLYQERSFFGVLAVRDAVLTDEQGKPEHYHELFHGTTKHGAQRLAANLSQIPLTYYSRPGPMGQLFKEYDNSDQSWNIGVVGLGAGALACYAKDQQNWTLYEIDPLVVDIAGNPAYFTYLSQCARNAVMRVGDARLSLEKEPDQHFDLLIMDAFSSDSVPTHLLTKEALELYFKKLKPGGILAFHMTNRHLSLKKVLSINAEALHLAALIQEFKPQQDIPLVVATDWVVMAKQAETLEPLRLSRLGNWQKMPLYFDMKPWTDDFTNIVSIWK</sequence>
<dbReference type="Proteomes" id="UP000238071">
    <property type="component" value="Unassembled WGS sequence"/>
</dbReference>
<dbReference type="Gene3D" id="1.20.1250.20">
    <property type="entry name" value="MFS general substrate transporter like domains"/>
    <property type="match status" value="1"/>
</dbReference>
<feature type="transmembrane region" description="Helical" evidence="2">
    <location>
        <begin position="401"/>
        <end position="422"/>
    </location>
</feature>
<feature type="transmembrane region" description="Helical" evidence="2">
    <location>
        <begin position="315"/>
        <end position="335"/>
    </location>
</feature>
<protein>
    <recommendedName>
        <fullName evidence="5">Spermidine synthase</fullName>
    </recommendedName>
</protein>
<accession>A0A2S6GP45</accession>
<dbReference type="EMBL" id="PTIY01000015">
    <property type="protein sequence ID" value="PPK67004.1"/>
    <property type="molecule type" value="Genomic_DNA"/>
</dbReference>
<dbReference type="RefSeq" id="WP_104424977.1">
    <property type="nucleotide sequence ID" value="NZ_PTIY01000015.1"/>
</dbReference>
<proteinExistence type="predicted"/>
<keyword evidence="4" id="KW-1185">Reference proteome</keyword>